<name>A0A951PUA3_9CYAN</name>
<dbReference type="InterPro" id="IPR050769">
    <property type="entry name" value="NAT_camello-type"/>
</dbReference>
<evidence type="ECO:0000313" key="3">
    <source>
        <dbReference type="EMBL" id="MBW4549107.1"/>
    </source>
</evidence>
<dbReference type="InterPro" id="IPR016181">
    <property type="entry name" value="Acyl_CoA_acyltransferase"/>
</dbReference>
<protein>
    <submittedName>
        <fullName evidence="3">GNAT family N-acetyltransferase</fullName>
    </submittedName>
</protein>
<dbReference type="Proteomes" id="UP000753908">
    <property type="component" value="Unassembled WGS sequence"/>
</dbReference>
<comment type="caution">
    <text evidence="3">The sequence shown here is derived from an EMBL/GenBank/DDBJ whole genome shotgun (WGS) entry which is preliminary data.</text>
</comment>
<feature type="domain" description="N-acetyltransferase" evidence="2">
    <location>
        <begin position="8"/>
        <end position="160"/>
    </location>
</feature>
<dbReference type="InterPro" id="IPR000182">
    <property type="entry name" value="GNAT_dom"/>
</dbReference>
<dbReference type="PANTHER" id="PTHR13947:SF37">
    <property type="entry name" value="LD18367P"/>
    <property type="match status" value="1"/>
</dbReference>
<dbReference type="SUPFAM" id="SSF55729">
    <property type="entry name" value="Acyl-CoA N-acyltransferases (Nat)"/>
    <property type="match status" value="1"/>
</dbReference>
<dbReference type="EMBL" id="JAHHIF010000082">
    <property type="protein sequence ID" value="MBW4549107.1"/>
    <property type="molecule type" value="Genomic_DNA"/>
</dbReference>
<gene>
    <name evidence="3" type="ORF">KME25_32585</name>
</gene>
<keyword evidence="1" id="KW-0808">Transferase</keyword>
<proteinExistence type="predicted"/>
<dbReference type="Gene3D" id="3.40.630.30">
    <property type="match status" value="1"/>
</dbReference>
<evidence type="ECO:0000256" key="1">
    <source>
        <dbReference type="ARBA" id="ARBA00022679"/>
    </source>
</evidence>
<evidence type="ECO:0000259" key="2">
    <source>
        <dbReference type="PROSITE" id="PS51186"/>
    </source>
</evidence>
<evidence type="ECO:0000313" key="4">
    <source>
        <dbReference type="Proteomes" id="UP000753908"/>
    </source>
</evidence>
<organism evidence="3 4">
    <name type="scientific">Symplocastrum torsivum CPER-KK1</name>
    <dbReference type="NCBI Taxonomy" id="450513"/>
    <lineage>
        <taxon>Bacteria</taxon>
        <taxon>Bacillati</taxon>
        <taxon>Cyanobacteriota</taxon>
        <taxon>Cyanophyceae</taxon>
        <taxon>Oscillatoriophycideae</taxon>
        <taxon>Oscillatoriales</taxon>
        <taxon>Microcoleaceae</taxon>
        <taxon>Symplocastrum</taxon>
    </lineage>
</organism>
<dbReference type="GO" id="GO:0008080">
    <property type="term" value="F:N-acetyltransferase activity"/>
    <property type="evidence" value="ECO:0007669"/>
    <property type="project" value="InterPro"/>
</dbReference>
<dbReference type="PANTHER" id="PTHR13947">
    <property type="entry name" value="GNAT FAMILY N-ACETYLTRANSFERASE"/>
    <property type="match status" value="1"/>
</dbReference>
<accession>A0A951PUA3</accession>
<reference evidence="3" key="1">
    <citation type="submission" date="2021-05" db="EMBL/GenBank/DDBJ databases">
        <authorList>
            <person name="Pietrasiak N."/>
            <person name="Ward R."/>
            <person name="Stajich J.E."/>
            <person name="Kurbessoian T."/>
        </authorList>
    </citation>
    <scope>NUCLEOTIDE SEQUENCE</scope>
    <source>
        <strain evidence="3">CPER-KK1</strain>
    </source>
</reference>
<dbReference type="Pfam" id="PF00583">
    <property type="entry name" value="Acetyltransf_1"/>
    <property type="match status" value="1"/>
</dbReference>
<dbReference type="PROSITE" id="PS51186">
    <property type="entry name" value="GNAT"/>
    <property type="match status" value="1"/>
</dbReference>
<dbReference type="AlphaFoldDB" id="A0A951PUA3"/>
<sequence length="167" mass="18745">MKTYYKDFLIRTWTPNDREAAAAVIRVALAEYGLSWEPSGADRDVLEVEASYMAVGGEFWVIEQQGQVVGTGAYYPVERGEKAVEIRKMYLSPAVRGKGLGKYLLQELEKAIANRGFLEIWIETASVLKEAVKLYESSGYQPATGVETKRCDRIYLKPIPPITTTKN</sequence>
<reference evidence="3" key="2">
    <citation type="journal article" date="2022" name="Microbiol. Resour. Announc.">
        <title>Metagenome Sequencing to Explore Phylogenomics of Terrestrial Cyanobacteria.</title>
        <authorList>
            <person name="Ward R.D."/>
            <person name="Stajich J.E."/>
            <person name="Johansen J.R."/>
            <person name="Huntemann M."/>
            <person name="Clum A."/>
            <person name="Foster B."/>
            <person name="Foster B."/>
            <person name="Roux S."/>
            <person name="Palaniappan K."/>
            <person name="Varghese N."/>
            <person name="Mukherjee S."/>
            <person name="Reddy T.B.K."/>
            <person name="Daum C."/>
            <person name="Copeland A."/>
            <person name="Chen I.A."/>
            <person name="Ivanova N.N."/>
            <person name="Kyrpides N.C."/>
            <person name="Shapiro N."/>
            <person name="Eloe-Fadrosh E.A."/>
            <person name="Pietrasiak N."/>
        </authorList>
    </citation>
    <scope>NUCLEOTIDE SEQUENCE</scope>
    <source>
        <strain evidence="3">CPER-KK1</strain>
    </source>
</reference>
<dbReference type="CDD" id="cd04301">
    <property type="entry name" value="NAT_SF"/>
    <property type="match status" value="1"/>
</dbReference>